<feature type="transmembrane region" description="Helical" evidence="7">
    <location>
        <begin position="287"/>
        <end position="306"/>
    </location>
</feature>
<dbReference type="PANTHER" id="PTHR32322:SF18">
    <property type="entry name" value="S-ADENOSYLMETHIONINE_S-ADENOSYLHOMOCYSTEINE TRANSPORTER"/>
    <property type="match status" value="1"/>
</dbReference>
<feature type="transmembrane region" description="Helical" evidence="7">
    <location>
        <begin position="261"/>
        <end position="281"/>
    </location>
</feature>
<keyword evidence="4 7" id="KW-0812">Transmembrane</keyword>
<feature type="transmembrane region" description="Helical" evidence="7">
    <location>
        <begin position="84"/>
        <end position="106"/>
    </location>
</feature>
<evidence type="ECO:0000313" key="10">
    <source>
        <dbReference type="Proteomes" id="UP000463883"/>
    </source>
</evidence>
<feature type="transmembrane region" description="Helical" evidence="7">
    <location>
        <begin position="201"/>
        <end position="220"/>
    </location>
</feature>
<organism evidence="9 10">
    <name type="scientific">Aminipila terrae</name>
    <dbReference type="NCBI Taxonomy" id="2697030"/>
    <lineage>
        <taxon>Bacteria</taxon>
        <taxon>Bacillati</taxon>
        <taxon>Bacillota</taxon>
        <taxon>Clostridia</taxon>
        <taxon>Peptostreptococcales</taxon>
        <taxon>Anaerovoracaceae</taxon>
        <taxon>Aminipila</taxon>
    </lineage>
</organism>
<accession>A0A6P1ME82</accession>
<evidence type="ECO:0000256" key="7">
    <source>
        <dbReference type="SAM" id="Phobius"/>
    </source>
</evidence>
<comment type="similarity">
    <text evidence="2">Belongs to the EamA transporter family.</text>
</comment>
<name>A0A6P1ME82_9FIRM</name>
<feature type="transmembrane region" description="Helical" evidence="7">
    <location>
        <begin position="51"/>
        <end position="72"/>
    </location>
</feature>
<dbReference type="AlphaFoldDB" id="A0A6P1ME82"/>
<evidence type="ECO:0000256" key="2">
    <source>
        <dbReference type="ARBA" id="ARBA00007362"/>
    </source>
</evidence>
<evidence type="ECO:0000256" key="3">
    <source>
        <dbReference type="ARBA" id="ARBA00022475"/>
    </source>
</evidence>
<evidence type="ECO:0000256" key="4">
    <source>
        <dbReference type="ARBA" id="ARBA00022692"/>
    </source>
</evidence>
<keyword evidence="10" id="KW-1185">Reference proteome</keyword>
<proteinExistence type="inferred from homology"/>
<feature type="transmembrane region" description="Helical" evidence="7">
    <location>
        <begin position="112"/>
        <end position="133"/>
    </location>
</feature>
<dbReference type="EMBL" id="CP047591">
    <property type="protein sequence ID" value="QHI72999.1"/>
    <property type="molecule type" value="Genomic_DNA"/>
</dbReference>
<sequence>MNDTKELFMQKTAVVWIGAMLCCALWGSAFPCIKIGYRLFCITTGDVGSQILFAGSRFTLAGILTIAIGSILNKKMLVPKRGSWLKILKLSMLQTVLQYIFFYIGLSNTTGVKASIIEGVNVFLAILIASLIFKQEKLTKVKSMGCIIGFIGVILVNLTKEGMDMSMKFSGEGFILLSTVAYAFSSVTLKHFSKDENPVVLSGYQFALGGIIMIVLGLMMNGRLDVITAPGIVMLLYLSVVSAVAYSLWGILLKYNQVSRVAVFGFMNPVFGVVLSALLLTTENEEALGLKSVISLILVCAGIYIVNCQKPSDKIDNSAAL</sequence>
<dbReference type="KEGG" id="amic:Ami3637_11810"/>
<feature type="domain" description="EamA" evidence="8">
    <location>
        <begin position="170"/>
        <end position="307"/>
    </location>
</feature>
<dbReference type="InterPro" id="IPR050638">
    <property type="entry name" value="AA-Vitamin_Transporters"/>
</dbReference>
<feature type="transmembrane region" description="Helical" evidence="7">
    <location>
        <begin position="169"/>
        <end position="189"/>
    </location>
</feature>
<dbReference type="SUPFAM" id="SSF103481">
    <property type="entry name" value="Multidrug resistance efflux transporter EmrE"/>
    <property type="match status" value="2"/>
</dbReference>
<dbReference type="Pfam" id="PF00892">
    <property type="entry name" value="EamA"/>
    <property type="match status" value="2"/>
</dbReference>
<reference evidence="9 10" key="1">
    <citation type="submission" date="2020-01" db="EMBL/GenBank/DDBJ databases">
        <title>Genomic analysis of Aminipila sp. CBA3637.</title>
        <authorList>
            <person name="Kim Y.B."/>
            <person name="Roh S.W."/>
        </authorList>
    </citation>
    <scope>NUCLEOTIDE SEQUENCE [LARGE SCALE GENOMIC DNA]</scope>
    <source>
        <strain evidence="9 10">CBA3637</strain>
    </source>
</reference>
<protein>
    <submittedName>
        <fullName evidence="9">EamA family transporter</fullName>
    </submittedName>
</protein>
<dbReference type="InterPro" id="IPR000620">
    <property type="entry name" value="EamA_dom"/>
</dbReference>
<evidence type="ECO:0000256" key="5">
    <source>
        <dbReference type="ARBA" id="ARBA00022989"/>
    </source>
</evidence>
<evidence type="ECO:0000313" key="9">
    <source>
        <dbReference type="EMBL" id="QHI72999.1"/>
    </source>
</evidence>
<keyword evidence="3" id="KW-1003">Cell membrane</keyword>
<dbReference type="RefSeq" id="WP_162362766.1">
    <property type="nucleotide sequence ID" value="NZ_CP047591.1"/>
</dbReference>
<keyword evidence="6 7" id="KW-0472">Membrane</keyword>
<evidence type="ECO:0000259" key="8">
    <source>
        <dbReference type="Pfam" id="PF00892"/>
    </source>
</evidence>
<dbReference type="PANTHER" id="PTHR32322">
    <property type="entry name" value="INNER MEMBRANE TRANSPORTER"/>
    <property type="match status" value="1"/>
</dbReference>
<feature type="transmembrane region" description="Helical" evidence="7">
    <location>
        <begin position="12"/>
        <end position="31"/>
    </location>
</feature>
<feature type="transmembrane region" description="Helical" evidence="7">
    <location>
        <begin position="226"/>
        <end position="249"/>
    </location>
</feature>
<evidence type="ECO:0000256" key="6">
    <source>
        <dbReference type="ARBA" id="ARBA00023136"/>
    </source>
</evidence>
<dbReference type="GO" id="GO:0005886">
    <property type="term" value="C:plasma membrane"/>
    <property type="evidence" value="ECO:0007669"/>
    <property type="project" value="UniProtKB-SubCell"/>
</dbReference>
<keyword evidence="5 7" id="KW-1133">Transmembrane helix</keyword>
<gene>
    <name evidence="9" type="ORF">Ami3637_11810</name>
</gene>
<feature type="transmembrane region" description="Helical" evidence="7">
    <location>
        <begin position="145"/>
        <end position="163"/>
    </location>
</feature>
<feature type="domain" description="EamA" evidence="8">
    <location>
        <begin position="17"/>
        <end position="157"/>
    </location>
</feature>
<comment type="subcellular location">
    <subcellularLocation>
        <location evidence="1">Cell membrane</location>
        <topology evidence="1">Multi-pass membrane protein</topology>
    </subcellularLocation>
</comment>
<dbReference type="InterPro" id="IPR037185">
    <property type="entry name" value="EmrE-like"/>
</dbReference>
<dbReference type="Proteomes" id="UP000463883">
    <property type="component" value="Chromosome"/>
</dbReference>
<evidence type="ECO:0000256" key="1">
    <source>
        <dbReference type="ARBA" id="ARBA00004651"/>
    </source>
</evidence>